<gene>
    <name evidence="2" type="ORF">BZG36_00308</name>
</gene>
<keyword evidence="3" id="KW-1185">Reference proteome</keyword>
<dbReference type="OrthoDB" id="2399198at2759"/>
<reference evidence="2 3" key="1">
    <citation type="journal article" date="2017" name="Mycologia">
        <title>Bifiguratus adelaidae, gen. et sp. nov., a new member of Mucoromycotina in endophytic and soil-dwelling habitats.</title>
        <authorList>
            <person name="Torres-Cruz T.J."/>
            <person name="Billingsley Tobias T.L."/>
            <person name="Almatruk M."/>
            <person name="Hesse C."/>
            <person name="Kuske C.R."/>
            <person name="Desiro A."/>
            <person name="Benucci G.M."/>
            <person name="Bonito G."/>
            <person name="Stajich J.E."/>
            <person name="Dunlap C."/>
            <person name="Arnold A.E."/>
            <person name="Porras-Alfaro A."/>
        </authorList>
    </citation>
    <scope>NUCLEOTIDE SEQUENCE [LARGE SCALE GENOMIC DNA]</scope>
    <source>
        <strain evidence="2 3">AZ0501</strain>
    </source>
</reference>
<accession>A0A261Y7X7</accession>
<dbReference type="AlphaFoldDB" id="A0A261Y7X7"/>
<evidence type="ECO:0000256" key="1">
    <source>
        <dbReference type="SAM" id="MobiDB-lite"/>
    </source>
</evidence>
<feature type="region of interest" description="Disordered" evidence="1">
    <location>
        <begin position="245"/>
        <end position="272"/>
    </location>
</feature>
<feature type="compositionally biased region" description="Polar residues" evidence="1">
    <location>
        <begin position="256"/>
        <end position="266"/>
    </location>
</feature>
<name>A0A261Y7X7_9FUNG</name>
<proteinExistence type="predicted"/>
<comment type="caution">
    <text evidence="2">The sequence shown here is derived from an EMBL/GenBank/DDBJ whole genome shotgun (WGS) entry which is preliminary data.</text>
</comment>
<organism evidence="2 3">
    <name type="scientific">Bifiguratus adelaidae</name>
    <dbReference type="NCBI Taxonomy" id="1938954"/>
    <lineage>
        <taxon>Eukaryota</taxon>
        <taxon>Fungi</taxon>
        <taxon>Fungi incertae sedis</taxon>
        <taxon>Mucoromycota</taxon>
        <taxon>Mucoromycotina</taxon>
        <taxon>Endogonomycetes</taxon>
        <taxon>Endogonales</taxon>
        <taxon>Endogonales incertae sedis</taxon>
        <taxon>Bifiguratus</taxon>
    </lineage>
</organism>
<sequence>MSNNSYARQAEDPFNPERLRAESIKGNTFSINHRERRNSHIERQSVGTLDTVSNGYGPTSPIVDPVYGQVLYDPNAASPSRGRRLSLPLHQQVNMTPLECTPKKIAPPPPRRHSHHQPVNKMDHLAWKQNFRARCMGRLFREQRFDAFQARRKLDVMDTSDERDENIAAGPYPLNDPNWIRQQELIRHIVQLEYNHPTTPISPTYGAPPTTYPNVMTSQQQAELINSVADEIGWDLRRAAAEANRPPSLNLMPNLPANSPVEQRNTGEVLWK</sequence>
<feature type="compositionally biased region" description="Polar residues" evidence="1">
    <location>
        <begin position="45"/>
        <end position="57"/>
    </location>
</feature>
<evidence type="ECO:0000313" key="3">
    <source>
        <dbReference type="Proteomes" id="UP000242875"/>
    </source>
</evidence>
<dbReference type="EMBL" id="MVBO01000002">
    <property type="protein sequence ID" value="OZJ06712.1"/>
    <property type="molecule type" value="Genomic_DNA"/>
</dbReference>
<protein>
    <submittedName>
        <fullName evidence="2">Uncharacterized protein</fullName>
    </submittedName>
</protein>
<dbReference type="Proteomes" id="UP000242875">
    <property type="component" value="Unassembled WGS sequence"/>
</dbReference>
<feature type="region of interest" description="Disordered" evidence="1">
    <location>
        <begin position="36"/>
        <end position="57"/>
    </location>
</feature>
<evidence type="ECO:0000313" key="2">
    <source>
        <dbReference type="EMBL" id="OZJ06712.1"/>
    </source>
</evidence>